<evidence type="ECO:0000259" key="1">
    <source>
        <dbReference type="PROSITE" id="PS50943"/>
    </source>
</evidence>
<organism evidence="2 3">
    <name type="scientific">Pilimelia terevasa</name>
    <dbReference type="NCBI Taxonomy" id="53372"/>
    <lineage>
        <taxon>Bacteria</taxon>
        <taxon>Bacillati</taxon>
        <taxon>Actinomycetota</taxon>
        <taxon>Actinomycetes</taxon>
        <taxon>Micromonosporales</taxon>
        <taxon>Micromonosporaceae</taxon>
        <taxon>Pilimelia</taxon>
    </lineage>
</organism>
<evidence type="ECO:0000313" key="2">
    <source>
        <dbReference type="EMBL" id="GGK27140.1"/>
    </source>
</evidence>
<dbReference type="EMBL" id="BMQC01000005">
    <property type="protein sequence ID" value="GGK27140.1"/>
    <property type="molecule type" value="Genomic_DNA"/>
</dbReference>
<dbReference type="InterPro" id="IPR043917">
    <property type="entry name" value="DUF5753"/>
</dbReference>
<comment type="caution">
    <text evidence="2">The sequence shown here is derived from an EMBL/GenBank/DDBJ whole genome shotgun (WGS) entry which is preliminary data.</text>
</comment>
<dbReference type="RefSeq" id="WP_189113910.1">
    <property type="nucleotide sequence ID" value="NZ_BMQC01000005.1"/>
</dbReference>
<sequence>MTTSSTDDARRSLGIRLRDVRKDAGLTGKQLAELSGINNSRISRIEHGGATPTEENVTAWLTACGAQAQHGEIIATLRAVEEAYSEWRTRIRSGMRGAYRPIAIYQDVQAFRIHEPTLIPGAFQTPAYARAIVSFWQDFYAAPDDLDEAVAHRMRRAEAILGRRVAAVVGEAALRLRYTSEDAHEEQLLRLVESMRRPNVSLGLVPLGARLPGILSAGFIMYDDRVVYLETPTAEVAVRRPSEVAQYARLFGLFQAQSLYGRDARRLVLNAIGDLT</sequence>
<accession>A0A8J3BNE7</accession>
<reference evidence="2" key="2">
    <citation type="submission" date="2020-09" db="EMBL/GenBank/DDBJ databases">
        <authorList>
            <person name="Sun Q."/>
            <person name="Ohkuma M."/>
        </authorList>
    </citation>
    <scope>NUCLEOTIDE SEQUENCE</scope>
    <source>
        <strain evidence="2">JCM 3091</strain>
    </source>
</reference>
<dbReference type="InterPro" id="IPR010982">
    <property type="entry name" value="Lambda_DNA-bd_dom_sf"/>
</dbReference>
<dbReference type="SUPFAM" id="SSF47413">
    <property type="entry name" value="lambda repressor-like DNA-binding domains"/>
    <property type="match status" value="1"/>
</dbReference>
<evidence type="ECO:0000313" key="3">
    <source>
        <dbReference type="Proteomes" id="UP000662200"/>
    </source>
</evidence>
<proteinExistence type="predicted"/>
<dbReference type="PROSITE" id="PS50943">
    <property type="entry name" value="HTH_CROC1"/>
    <property type="match status" value="1"/>
</dbReference>
<protein>
    <submittedName>
        <fullName evidence="2">Transcriptional regulator</fullName>
    </submittedName>
</protein>
<gene>
    <name evidence="2" type="ORF">GCM10010124_19720</name>
</gene>
<name>A0A8J3BNE7_9ACTN</name>
<dbReference type="Pfam" id="PF13560">
    <property type="entry name" value="HTH_31"/>
    <property type="match status" value="1"/>
</dbReference>
<dbReference type="Proteomes" id="UP000662200">
    <property type="component" value="Unassembled WGS sequence"/>
</dbReference>
<keyword evidence="3" id="KW-1185">Reference proteome</keyword>
<dbReference type="InterPro" id="IPR001387">
    <property type="entry name" value="Cro/C1-type_HTH"/>
</dbReference>
<dbReference type="CDD" id="cd00093">
    <property type="entry name" value="HTH_XRE"/>
    <property type="match status" value="1"/>
</dbReference>
<dbReference type="AlphaFoldDB" id="A0A8J3BNE7"/>
<dbReference type="Gene3D" id="1.10.260.40">
    <property type="entry name" value="lambda repressor-like DNA-binding domains"/>
    <property type="match status" value="1"/>
</dbReference>
<dbReference type="Pfam" id="PF19054">
    <property type="entry name" value="DUF5753"/>
    <property type="match status" value="1"/>
</dbReference>
<feature type="domain" description="HTH cro/C1-type" evidence="1">
    <location>
        <begin position="17"/>
        <end position="56"/>
    </location>
</feature>
<dbReference type="GO" id="GO:0003677">
    <property type="term" value="F:DNA binding"/>
    <property type="evidence" value="ECO:0007669"/>
    <property type="project" value="InterPro"/>
</dbReference>
<dbReference type="SMART" id="SM00530">
    <property type="entry name" value="HTH_XRE"/>
    <property type="match status" value="1"/>
</dbReference>
<reference evidence="2" key="1">
    <citation type="journal article" date="2014" name="Int. J. Syst. Evol. Microbiol.">
        <title>Complete genome sequence of Corynebacterium casei LMG S-19264T (=DSM 44701T), isolated from a smear-ripened cheese.</title>
        <authorList>
            <consortium name="US DOE Joint Genome Institute (JGI-PGF)"/>
            <person name="Walter F."/>
            <person name="Albersmeier A."/>
            <person name="Kalinowski J."/>
            <person name="Ruckert C."/>
        </authorList>
    </citation>
    <scope>NUCLEOTIDE SEQUENCE</scope>
    <source>
        <strain evidence="2">JCM 3091</strain>
    </source>
</reference>